<feature type="transmembrane region" description="Helical" evidence="13">
    <location>
        <begin position="107"/>
        <end position="126"/>
    </location>
</feature>
<keyword evidence="12 13" id="KW-0472">Membrane</keyword>
<gene>
    <name evidence="13" type="primary">kup</name>
    <name evidence="16" type="ORF">SAMN02982917_3554</name>
</gene>
<evidence type="ECO:0000256" key="3">
    <source>
        <dbReference type="ARBA" id="ARBA00022448"/>
    </source>
</evidence>
<comment type="function">
    <text evidence="13">Transport of potassium into the cell. Likely operates as a K(+):H(+) symporter.</text>
</comment>
<dbReference type="AlphaFoldDB" id="A0A1X7GBC9"/>
<evidence type="ECO:0000313" key="16">
    <source>
        <dbReference type="EMBL" id="SMF66988.1"/>
    </source>
</evidence>
<keyword evidence="10 13" id="KW-1133">Transmembrane helix</keyword>
<dbReference type="EMBL" id="FXAK01000007">
    <property type="protein sequence ID" value="SMF66988.1"/>
    <property type="molecule type" value="Genomic_DNA"/>
</dbReference>
<dbReference type="OrthoDB" id="9805577at2"/>
<dbReference type="HAMAP" id="MF_01522">
    <property type="entry name" value="Kup"/>
    <property type="match status" value="1"/>
</dbReference>
<comment type="catalytic activity">
    <reaction evidence="13">
        <text>K(+)(in) + H(+)(in) = K(+)(out) + H(+)(out)</text>
        <dbReference type="Rhea" id="RHEA:28490"/>
        <dbReference type="ChEBI" id="CHEBI:15378"/>
        <dbReference type="ChEBI" id="CHEBI:29103"/>
    </reaction>
</comment>
<dbReference type="InterPro" id="IPR053951">
    <property type="entry name" value="K_trans_N"/>
</dbReference>
<evidence type="ECO:0000256" key="6">
    <source>
        <dbReference type="ARBA" id="ARBA00022538"/>
    </source>
</evidence>
<feature type="transmembrane region" description="Helical" evidence="13">
    <location>
        <begin position="370"/>
        <end position="390"/>
    </location>
</feature>
<feature type="domain" description="K+ potassium transporter integral membrane" evidence="14">
    <location>
        <begin position="17"/>
        <end position="469"/>
    </location>
</feature>
<name>A0A1X7GBC9_9PROT</name>
<dbReference type="Pfam" id="PF02705">
    <property type="entry name" value="K_trans"/>
    <property type="match status" value="1"/>
</dbReference>
<dbReference type="Pfam" id="PF22776">
    <property type="entry name" value="K_trans_C"/>
    <property type="match status" value="1"/>
</dbReference>
<evidence type="ECO:0000256" key="8">
    <source>
        <dbReference type="ARBA" id="ARBA00022847"/>
    </source>
</evidence>
<dbReference type="GO" id="GO:0005886">
    <property type="term" value="C:plasma membrane"/>
    <property type="evidence" value="ECO:0007669"/>
    <property type="project" value="UniProtKB-SubCell"/>
</dbReference>
<evidence type="ECO:0000256" key="7">
    <source>
        <dbReference type="ARBA" id="ARBA00022692"/>
    </source>
</evidence>
<keyword evidence="8 13" id="KW-0769">Symport</keyword>
<evidence type="ECO:0000256" key="2">
    <source>
        <dbReference type="ARBA" id="ARBA00007019"/>
    </source>
</evidence>
<feature type="transmembrane region" description="Helical" evidence="13">
    <location>
        <begin position="430"/>
        <end position="447"/>
    </location>
</feature>
<keyword evidence="9 13" id="KW-0630">Potassium</keyword>
<keyword evidence="6 13" id="KW-0633">Potassium transport</keyword>
<organism evidence="16 17">
    <name type="scientific">Azospirillum oryzae</name>
    <dbReference type="NCBI Taxonomy" id="286727"/>
    <lineage>
        <taxon>Bacteria</taxon>
        <taxon>Pseudomonadati</taxon>
        <taxon>Pseudomonadota</taxon>
        <taxon>Alphaproteobacteria</taxon>
        <taxon>Rhodospirillales</taxon>
        <taxon>Azospirillaceae</taxon>
        <taxon>Azospirillum</taxon>
    </lineage>
</organism>
<feature type="domain" description="K+ potassium transporter C-terminal" evidence="15">
    <location>
        <begin position="482"/>
        <end position="630"/>
    </location>
</feature>
<dbReference type="PANTHER" id="PTHR30540:SF79">
    <property type="entry name" value="LOW AFFINITY POTASSIUM TRANSPORT SYSTEM PROTEIN KUP"/>
    <property type="match status" value="1"/>
</dbReference>
<dbReference type="GO" id="GO:0015293">
    <property type="term" value="F:symporter activity"/>
    <property type="evidence" value="ECO:0007669"/>
    <property type="project" value="UniProtKB-UniRule"/>
</dbReference>
<keyword evidence="5" id="KW-0997">Cell inner membrane</keyword>
<feature type="transmembrane region" description="Helical" evidence="13">
    <location>
        <begin position="218"/>
        <end position="240"/>
    </location>
</feature>
<evidence type="ECO:0000256" key="4">
    <source>
        <dbReference type="ARBA" id="ARBA00022475"/>
    </source>
</evidence>
<protein>
    <recommendedName>
        <fullName evidence="13">Probable potassium transport system protein Kup</fullName>
    </recommendedName>
</protein>
<keyword evidence="7 13" id="KW-0812">Transmembrane</keyword>
<keyword evidence="4 13" id="KW-1003">Cell membrane</keyword>
<reference evidence="16 17" key="1">
    <citation type="submission" date="2017-04" db="EMBL/GenBank/DDBJ databases">
        <authorList>
            <person name="Afonso C.L."/>
            <person name="Miller P.J."/>
            <person name="Scott M.A."/>
            <person name="Spackman E."/>
            <person name="Goraichik I."/>
            <person name="Dimitrov K.M."/>
            <person name="Suarez D.L."/>
            <person name="Swayne D.E."/>
        </authorList>
    </citation>
    <scope>NUCLEOTIDE SEQUENCE [LARGE SCALE GENOMIC DNA]</scope>
    <source>
        <strain evidence="16 17">A2P</strain>
    </source>
</reference>
<evidence type="ECO:0000256" key="1">
    <source>
        <dbReference type="ARBA" id="ARBA00004141"/>
    </source>
</evidence>
<feature type="transmembrane region" description="Helical" evidence="13">
    <location>
        <begin position="176"/>
        <end position="198"/>
    </location>
</feature>
<evidence type="ECO:0000313" key="17">
    <source>
        <dbReference type="Proteomes" id="UP000192936"/>
    </source>
</evidence>
<dbReference type="InterPro" id="IPR023051">
    <property type="entry name" value="Kup"/>
</dbReference>
<evidence type="ECO:0000259" key="14">
    <source>
        <dbReference type="Pfam" id="PF02705"/>
    </source>
</evidence>
<feature type="transmembrane region" description="Helical" evidence="13">
    <location>
        <begin position="53"/>
        <end position="75"/>
    </location>
</feature>
<sequence>MEASMDGREHAAKLRALALGALGVVYGDIGTSPLYTLRECLTEGGGFPLTPEVILGVLSLIFWALIITVTVKYVVFIMRADNQGEGGILALTALALRGMRPGHRRTGMVMAIGVMGASLFYGDSLITPAISVLSAVEGLHVVAPALDAYVIPITLTILIGLFVLQRFGTERVGKLFGPVMLVWFATLAALGLGQIVRYPGVLGAVWPGHAVEMLFNHGWHGFLLLGAVVLAVTGAEALYADMGHFGRKPIRGAWYVIVLPSLLLCYFGQGALLLHEPEAIENPFFHLAPDWAQVPLLLLATAATIIAGQAVISGAYSVTLQAMHLRYLPRMEVMHTSEHEKGQIYMPQLTWLLLAGVIVLVLSFQTSSNLAAAYGIAVTGTMVATTLLAYKVARSLGRWKLWQAVLALVVFLSVDLAFFLSNLIKVEEGGWFPLVVGGMVFLLMATWRRGREVVRKRLAEDALPFDMLLERLKGGSVQRVQGTAVFLTGNPRGLPPGLLHSLKHYKVLHQRVVLLTVDIEDVPHVPDDQRFELKALSAGFFRLIVHFGFKDEPDIPLALETRRIPGLPFEPMETTYFVSRETLIRTHGKSGLPRWQEPLFIFLSKLSSSASEYFCIPPNRVVELGMQLEI</sequence>
<comment type="similarity">
    <text evidence="2 13">Belongs to the HAK/KUP transporter (TC 2.A.72) family.</text>
</comment>
<feature type="transmembrane region" description="Helical" evidence="13">
    <location>
        <begin position="294"/>
        <end position="323"/>
    </location>
</feature>
<dbReference type="PANTHER" id="PTHR30540">
    <property type="entry name" value="OSMOTIC STRESS POTASSIUM TRANSPORTER"/>
    <property type="match status" value="1"/>
</dbReference>
<dbReference type="RefSeq" id="WP_085087778.1">
    <property type="nucleotide sequence ID" value="NZ_FXAK01000007.1"/>
</dbReference>
<dbReference type="InterPro" id="IPR003855">
    <property type="entry name" value="K+_transporter"/>
</dbReference>
<dbReference type="Proteomes" id="UP000192936">
    <property type="component" value="Unassembled WGS sequence"/>
</dbReference>
<evidence type="ECO:0000256" key="11">
    <source>
        <dbReference type="ARBA" id="ARBA00023065"/>
    </source>
</evidence>
<proteinExistence type="inferred from homology"/>
<evidence type="ECO:0000256" key="12">
    <source>
        <dbReference type="ARBA" id="ARBA00023136"/>
    </source>
</evidence>
<dbReference type="GO" id="GO:0015079">
    <property type="term" value="F:potassium ion transmembrane transporter activity"/>
    <property type="evidence" value="ECO:0007669"/>
    <property type="project" value="UniProtKB-UniRule"/>
</dbReference>
<evidence type="ECO:0000256" key="13">
    <source>
        <dbReference type="HAMAP-Rule" id="MF_01522"/>
    </source>
</evidence>
<feature type="transmembrane region" description="Helical" evidence="13">
    <location>
        <begin position="146"/>
        <end position="164"/>
    </location>
</feature>
<evidence type="ECO:0000259" key="15">
    <source>
        <dbReference type="Pfam" id="PF22776"/>
    </source>
</evidence>
<evidence type="ECO:0000256" key="9">
    <source>
        <dbReference type="ARBA" id="ARBA00022958"/>
    </source>
</evidence>
<keyword evidence="11 13" id="KW-0406">Ion transport</keyword>
<comment type="subcellular location">
    <subcellularLocation>
        <location evidence="13">Cell membrane</location>
        <topology evidence="13">Multi-pass membrane protein</topology>
    </subcellularLocation>
    <subcellularLocation>
        <location evidence="1">Membrane</location>
        <topology evidence="1">Multi-pass membrane protein</topology>
    </subcellularLocation>
</comment>
<dbReference type="InterPro" id="IPR053952">
    <property type="entry name" value="K_trans_C"/>
</dbReference>
<feature type="transmembrane region" description="Helical" evidence="13">
    <location>
        <begin position="402"/>
        <end position="424"/>
    </location>
</feature>
<keyword evidence="3 13" id="KW-0813">Transport</keyword>
<evidence type="ECO:0000256" key="10">
    <source>
        <dbReference type="ARBA" id="ARBA00022989"/>
    </source>
</evidence>
<feature type="transmembrane region" description="Helical" evidence="13">
    <location>
        <begin position="12"/>
        <end position="29"/>
    </location>
</feature>
<accession>A0A1X7GBC9</accession>
<feature type="transmembrane region" description="Helical" evidence="13">
    <location>
        <begin position="252"/>
        <end position="274"/>
    </location>
</feature>
<evidence type="ECO:0000256" key="5">
    <source>
        <dbReference type="ARBA" id="ARBA00022519"/>
    </source>
</evidence>
<feature type="transmembrane region" description="Helical" evidence="13">
    <location>
        <begin position="344"/>
        <end position="364"/>
    </location>
</feature>